<accession>A0ABU9ECX5</accession>
<evidence type="ECO:0000313" key="2">
    <source>
        <dbReference type="Proteomes" id="UP001484239"/>
    </source>
</evidence>
<evidence type="ECO:0000313" key="1">
    <source>
        <dbReference type="EMBL" id="MEK9502587.1"/>
    </source>
</evidence>
<dbReference type="EMBL" id="JBBHLI010000012">
    <property type="protein sequence ID" value="MEK9502587.1"/>
    <property type="molecule type" value="Genomic_DNA"/>
</dbReference>
<name>A0ABU9ECX5_9BACT</name>
<protein>
    <recommendedName>
        <fullName evidence="3">SMI1/KNR4 family protein</fullName>
    </recommendedName>
</protein>
<comment type="caution">
    <text evidence="1">The sequence shown here is derived from an EMBL/GenBank/DDBJ whole genome shotgun (WGS) entry which is preliminary data.</text>
</comment>
<proteinExistence type="predicted"/>
<dbReference type="RefSeq" id="WP_405287469.1">
    <property type="nucleotide sequence ID" value="NZ_JBBHLI010000012.1"/>
</dbReference>
<evidence type="ECO:0008006" key="3">
    <source>
        <dbReference type="Google" id="ProtNLM"/>
    </source>
</evidence>
<organism evidence="1 2">
    <name type="scientific">Gaopeijia maritima</name>
    <dbReference type="NCBI Taxonomy" id="3119007"/>
    <lineage>
        <taxon>Bacteria</taxon>
        <taxon>Pseudomonadati</taxon>
        <taxon>Gemmatimonadota</taxon>
        <taxon>Longimicrobiia</taxon>
        <taxon>Gaopeijiales</taxon>
        <taxon>Gaopeijiaceae</taxon>
        <taxon>Gaopeijia</taxon>
    </lineage>
</organism>
<reference evidence="1 2" key="1">
    <citation type="submission" date="2024-02" db="EMBL/GenBank/DDBJ databases">
        <title>A novel Gemmatimonadota bacterium.</title>
        <authorList>
            <person name="Du Z.-J."/>
            <person name="Ye Y.-Q."/>
        </authorList>
    </citation>
    <scope>NUCLEOTIDE SEQUENCE [LARGE SCALE GENOMIC DNA]</scope>
    <source>
        <strain evidence="1 2">DH-20</strain>
    </source>
</reference>
<keyword evidence="2" id="KW-1185">Reference proteome</keyword>
<gene>
    <name evidence="1" type="ORF">WI372_16455</name>
</gene>
<dbReference type="Proteomes" id="UP001484239">
    <property type="component" value="Unassembled WGS sequence"/>
</dbReference>
<sequence length="104" mass="11339">MGDIPSEIERLIVREVRTLSPRQRAWFLAHRVSPPRLVSVANGIDSNASRDLWLVTDHTGDQDASSRIVFDAEANGFGVAMDFVEGPALLFLMSGGLAEALEAM</sequence>